<name>A0ABV9T2W1_9BACT</name>
<proteinExistence type="predicted"/>
<dbReference type="EMBL" id="JBHSJJ010000007">
    <property type="protein sequence ID" value="MFC4872841.1"/>
    <property type="molecule type" value="Genomic_DNA"/>
</dbReference>
<sequence length="564" mass="65033">MNPSIFFKIPFWFIVIIFVSFHTFAQNLRTGSGAFEEGLRRKQLLGEIDSDVSLNIRPLAYSYLANGKFIFLETESEQGKKQHKIFKKKLTLFPVQNSVLINTHRPYGWGNGLMIPNVGLQNFTTLGGHAKLLFLNVQLQPEFVIAQNLAYPGFPDTFDEGVTRTRFLYWNSGDFPERFGEGVYSKLWWGQSKLTAEYGAFELGVSTQNIWWGPGQFNTLTIGNNAPGFPHLTLNTIKPAKTFLGNLEMQLILGNLIESQLPPTQFNELNSKFFKEFSGDDKYLNGFSISYNPKWIPNLFLGVSRTYQQYNTMRGGSFRDWFPVIDPLQKTRVGFDRDSEGKDQQVTVFGRYLNQQANAEIYVEYGKRDHSYNWREFILNPDHARAFLMGFNKIFGLSEYARNIQIRGEITHQQESVNRYVRYWGLLGGLTWHTHYIARGFTNYGQPLGVGTGVGSNAQTLEFSLVEKLNKMGILLERVANHQDFYYRAFGQQQERQPWVDLSLGLLFDHQWDNLLVSSKLQFINGLNYQWQLTPDSTPEFPSGDHKFAFMGQVHVIYLWGRKE</sequence>
<evidence type="ECO:0000313" key="2">
    <source>
        <dbReference type="Proteomes" id="UP001595818"/>
    </source>
</evidence>
<dbReference type="Gene3D" id="2.40.160.130">
    <property type="entry name" value="Capsule assembly protein Wzi"/>
    <property type="match status" value="1"/>
</dbReference>
<dbReference type="InterPro" id="IPR026950">
    <property type="entry name" value="Caps_assemb_Wzi"/>
</dbReference>
<evidence type="ECO:0000313" key="1">
    <source>
        <dbReference type="EMBL" id="MFC4872841.1"/>
    </source>
</evidence>
<dbReference type="Pfam" id="PF14052">
    <property type="entry name" value="Caps_assemb_Wzi"/>
    <property type="match status" value="1"/>
</dbReference>
<protein>
    <submittedName>
        <fullName evidence="1">Capsule assembly Wzi family protein</fullName>
    </submittedName>
</protein>
<comment type="caution">
    <text evidence="1">The sequence shown here is derived from an EMBL/GenBank/DDBJ whole genome shotgun (WGS) entry which is preliminary data.</text>
</comment>
<dbReference type="Proteomes" id="UP001595818">
    <property type="component" value="Unassembled WGS sequence"/>
</dbReference>
<organism evidence="1 2">
    <name type="scientific">Negadavirga shengliensis</name>
    <dbReference type="NCBI Taxonomy" id="1389218"/>
    <lineage>
        <taxon>Bacteria</taxon>
        <taxon>Pseudomonadati</taxon>
        <taxon>Bacteroidota</taxon>
        <taxon>Cytophagia</taxon>
        <taxon>Cytophagales</taxon>
        <taxon>Cyclobacteriaceae</taxon>
        <taxon>Negadavirga</taxon>
    </lineage>
</organism>
<keyword evidence="2" id="KW-1185">Reference proteome</keyword>
<dbReference type="RefSeq" id="WP_377065420.1">
    <property type="nucleotide sequence ID" value="NZ_JBHSJJ010000007.1"/>
</dbReference>
<reference evidence="2" key="1">
    <citation type="journal article" date="2019" name="Int. J. Syst. Evol. Microbiol.">
        <title>The Global Catalogue of Microorganisms (GCM) 10K type strain sequencing project: providing services to taxonomists for standard genome sequencing and annotation.</title>
        <authorList>
            <consortium name="The Broad Institute Genomics Platform"/>
            <consortium name="The Broad Institute Genome Sequencing Center for Infectious Disease"/>
            <person name="Wu L."/>
            <person name="Ma J."/>
        </authorList>
    </citation>
    <scope>NUCLEOTIDE SEQUENCE [LARGE SCALE GENOMIC DNA]</scope>
    <source>
        <strain evidence="2">CGMCC 4.7466</strain>
    </source>
</reference>
<gene>
    <name evidence="1" type="ORF">ACFPFU_14185</name>
</gene>
<dbReference type="InterPro" id="IPR038636">
    <property type="entry name" value="Wzi_sf"/>
</dbReference>
<accession>A0ABV9T2W1</accession>